<organism evidence="2 3">
    <name type="scientific">Candidatus Pedobacter colombiensis</name>
    <dbReference type="NCBI Taxonomy" id="3121371"/>
    <lineage>
        <taxon>Bacteria</taxon>
        <taxon>Pseudomonadati</taxon>
        <taxon>Bacteroidota</taxon>
        <taxon>Sphingobacteriia</taxon>
        <taxon>Sphingobacteriales</taxon>
        <taxon>Sphingobacteriaceae</taxon>
        <taxon>Pedobacter</taxon>
    </lineage>
</organism>
<keyword evidence="1" id="KW-0472">Membrane</keyword>
<keyword evidence="1" id="KW-0812">Transmembrane</keyword>
<name>A0AAJ5WC39_9SPHI</name>
<evidence type="ECO:0000313" key="2">
    <source>
        <dbReference type="EMBL" id="WEK20860.1"/>
    </source>
</evidence>
<dbReference type="AlphaFoldDB" id="A0AAJ5WC39"/>
<evidence type="ECO:0000256" key="1">
    <source>
        <dbReference type="SAM" id="Phobius"/>
    </source>
</evidence>
<dbReference type="EMBL" id="CP119313">
    <property type="protein sequence ID" value="WEK20860.1"/>
    <property type="molecule type" value="Genomic_DNA"/>
</dbReference>
<protein>
    <submittedName>
        <fullName evidence="2">Uncharacterized protein</fullName>
    </submittedName>
</protein>
<feature type="transmembrane region" description="Helical" evidence="1">
    <location>
        <begin position="25"/>
        <end position="46"/>
    </location>
</feature>
<evidence type="ECO:0000313" key="3">
    <source>
        <dbReference type="Proteomes" id="UP001214530"/>
    </source>
</evidence>
<keyword evidence="1" id="KW-1133">Transmembrane helix</keyword>
<gene>
    <name evidence="2" type="ORF">P0Y49_06885</name>
</gene>
<proteinExistence type="predicted"/>
<dbReference type="Proteomes" id="UP001214530">
    <property type="component" value="Chromosome"/>
</dbReference>
<reference evidence="2" key="1">
    <citation type="submission" date="2023-03" db="EMBL/GenBank/DDBJ databases">
        <title>Andean soil-derived lignocellulolytic bacterial consortium as a source of novel taxa and putative plastic-active enzymes.</title>
        <authorList>
            <person name="Diaz-Garcia L."/>
            <person name="Chuvochina M."/>
            <person name="Feuerriegel G."/>
            <person name="Bunk B."/>
            <person name="Sproer C."/>
            <person name="Streit W.R."/>
            <person name="Rodriguez L.M."/>
            <person name="Overmann J."/>
            <person name="Jimenez D.J."/>
        </authorList>
    </citation>
    <scope>NUCLEOTIDE SEQUENCE</scope>
    <source>
        <strain evidence="2">MAG 3858</strain>
    </source>
</reference>
<accession>A0AAJ5WC39</accession>
<sequence length="142" mass="16073">MSEYLCIEMETKTTLYRYQNPFSKWLFAVVLLLSFLNFSGFSIAAVQIKTETQQTGLLGNSQSKLTKSISYKSALNQLNYIKYGGSLSVTGPHYLVARHTLLFNLLIAAHSKPNFCTYKTILFYKTITVSKNDDDHLTTPIV</sequence>